<evidence type="ECO:0000313" key="2">
    <source>
        <dbReference type="EMBL" id="KRO14214.1"/>
    </source>
</evidence>
<dbReference type="InterPro" id="IPR010359">
    <property type="entry name" value="IrrE_HExxH"/>
</dbReference>
<dbReference type="Proteomes" id="UP000051783">
    <property type="component" value="Unassembled WGS sequence"/>
</dbReference>
<protein>
    <recommendedName>
        <fullName evidence="1">IrrE N-terminal-like domain-containing protein</fullName>
    </recommendedName>
</protein>
<dbReference type="EMBL" id="JQCL01000019">
    <property type="protein sequence ID" value="KRO14214.1"/>
    <property type="molecule type" value="Genomic_DNA"/>
</dbReference>
<sequence length="169" mass="19535">MALSKLEELEATYEQYATIIEFRGLKRDTGLYGAYKNIKGKPYIILEPDQPEIDKQVILREEFMHFLTSVGLIVNQKQLNNRKQELLARRLAYKSAISIDDLIKCYNLGLQTNYEIAAELELPEDFVLNAINYFKTQVSNGTVYKGYRVNLSNTITFTKVRSKERIAIN</sequence>
<accession>A0A0R2MKI2</accession>
<gene>
    <name evidence="2" type="ORF">IV64_GL001698</name>
</gene>
<dbReference type="OrthoDB" id="1707128at2"/>
<organism evidence="2 3">
    <name type="scientific">Lactiplantibacillus xiangfangensis</name>
    <dbReference type="NCBI Taxonomy" id="942150"/>
    <lineage>
        <taxon>Bacteria</taxon>
        <taxon>Bacillati</taxon>
        <taxon>Bacillota</taxon>
        <taxon>Bacilli</taxon>
        <taxon>Lactobacillales</taxon>
        <taxon>Lactobacillaceae</taxon>
        <taxon>Lactiplantibacillus</taxon>
    </lineage>
</organism>
<keyword evidence="3" id="KW-1185">Reference proteome</keyword>
<dbReference type="PATRIC" id="fig|942150.3.peg.1755"/>
<name>A0A0R2MKI2_9LACO</name>
<evidence type="ECO:0000259" key="1">
    <source>
        <dbReference type="Pfam" id="PF06114"/>
    </source>
</evidence>
<evidence type="ECO:0000313" key="3">
    <source>
        <dbReference type="Proteomes" id="UP000051783"/>
    </source>
</evidence>
<dbReference type="Pfam" id="PF06114">
    <property type="entry name" value="Peptidase_M78"/>
    <property type="match status" value="1"/>
</dbReference>
<reference evidence="2 3" key="1">
    <citation type="journal article" date="2015" name="Genome Announc.">
        <title>Expanding the biotechnology potential of lactobacilli through comparative genomics of 213 strains and associated genera.</title>
        <authorList>
            <person name="Sun Z."/>
            <person name="Harris H.M."/>
            <person name="McCann A."/>
            <person name="Guo C."/>
            <person name="Argimon S."/>
            <person name="Zhang W."/>
            <person name="Yang X."/>
            <person name="Jeffery I.B."/>
            <person name="Cooney J.C."/>
            <person name="Kagawa T.F."/>
            <person name="Liu W."/>
            <person name="Song Y."/>
            <person name="Salvetti E."/>
            <person name="Wrobel A."/>
            <person name="Rasinkangas P."/>
            <person name="Parkhill J."/>
            <person name="Rea M.C."/>
            <person name="O'Sullivan O."/>
            <person name="Ritari J."/>
            <person name="Douillard F.P."/>
            <person name="Paul Ross R."/>
            <person name="Yang R."/>
            <person name="Briner A.E."/>
            <person name="Felis G.E."/>
            <person name="de Vos W.M."/>
            <person name="Barrangou R."/>
            <person name="Klaenhammer T.R."/>
            <person name="Caufield P.W."/>
            <person name="Cui Y."/>
            <person name="Zhang H."/>
            <person name="O'Toole P.W."/>
        </authorList>
    </citation>
    <scope>NUCLEOTIDE SEQUENCE [LARGE SCALE GENOMIC DNA]</scope>
    <source>
        <strain evidence="2 3">LMG 26013</strain>
    </source>
</reference>
<dbReference type="AlphaFoldDB" id="A0A0R2MKI2"/>
<proteinExistence type="predicted"/>
<dbReference type="STRING" id="942150.IV64_GL001698"/>
<dbReference type="RefSeq" id="WP_057705528.1">
    <property type="nucleotide sequence ID" value="NZ_JQCL01000019.1"/>
</dbReference>
<feature type="domain" description="IrrE N-terminal-like" evidence="1">
    <location>
        <begin position="37"/>
        <end position="131"/>
    </location>
</feature>
<comment type="caution">
    <text evidence="2">The sequence shown here is derived from an EMBL/GenBank/DDBJ whole genome shotgun (WGS) entry which is preliminary data.</text>
</comment>